<comment type="cofactor">
    <cofactor evidence="9">
        <name>Mg(2+)</name>
        <dbReference type="ChEBI" id="CHEBI:18420"/>
    </cofactor>
    <text evidence="9">Binds 1 Mg(2+) ion per subunit.</text>
</comment>
<comment type="catalytic activity">
    <reaction evidence="7 9 10">
        <text>2-(2-carboxy-4-methylthiazol-5-yl)ethyl phosphate + 4-amino-2-methyl-5-(diphosphooxymethyl)pyrimidine + 2 H(+) = thiamine phosphate + CO2 + diphosphate</text>
        <dbReference type="Rhea" id="RHEA:47848"/>
        <dbReference type="ChEBI" id="CHEBI:15378"/>
        <dbReference type="ChEBI" id="CHEBI:16526"/>
        <dbReference type="ChEBI" id="CHEBI:33019"/>
        <dbReference type="ChEBI" id="CHEBI:37575"/>
        <dbReference type="ChEBI" id="CHEBI:57841"/>
        <dbReference type="ChEBI" id="CHEBI:62890"/>
        <dbReference type="EC" id="2.5.1.3"/>
    </reaction>
</comment>
<feature type="domain" description="Thiamine phosphate synthase/TenI" evidence="12">
    <location>
        <begin position="12"/>
        <end position="185"/>
    </location>
</feature>
<evidence type="ECO:0000256" key="4">
    <source>
        <dbReference type="ARBA" id="ARBA00022842"/>
    </source>
</evidence>
<dbReference type="UniPathway" id="UPA00060">
    <property type="reaction ID" value="UER00141"/>
</dbReference>
<keyword evidence="3 9" id="KW-0479">Metal-binding</keyword>
<evidence type="ECO:0000256" key="2">
    <source>
        <dbReference type="ARBA" id="ARBA00022679"/>
    </source>
</evidence>
<dbReference type="SUPFAM" id="SSF51391">
    <property type="entry name" value="Thiamin phosphate synthase"/>
    <property type="match status" value="1"/>
</dbReference>
<evidence type="ECO:0000256" key="1">
    <source>
        <dbReference type="ARBA" id="ARBA00005165"/>
    </source>
</evidence>
<dbReference type="GO" id="GO:0005737">
    <property type="term" value="C:cytoplasm"/>
    <property type="evidence" value="ECO:0007669"/>
    <property type="project" value="TreeGrafter"/>
</dbReference>
<keyword evidence="2 9" id="KW-0808">Transferase</keyword>
<evidence type="ECO:0000256" key="5">
    <source>
        <dbReference type="ARBA" id="ARBA00022977"/>
    </source>
</evidence>
<comment type="catalytic activity">
    <reaction evidence="6 9 10">
        <text>4-methyl-5-(2-phosphooxyethyl)-thiazole + 4-amino-2-methyl-5-(diphosphooxymethyl)pyrimidine + H(+) = thiamine phosphate + diphosphate</text>
        <dbReference type="Rhea" id="RHEA:22328"/>
        <dbReference type="ChEBI" id="CHEBI:15378"/>
        <dbReference type="ChEBI" id="CHEBI:33019"/>
        <dbReference type="ChEBI" id="CHEBI:37575"/>
        <dbReference type="ChEBI" id="CHEBI:57841"/>
        <dbReference type="ChEBI" id="CHEBI:58296"/>
        <dbReference type="EC" id="2.5.1.3"/>
    </reaction>
</comment>
<feature type="binding site" evidence="9">
    <location>
        <position position="65"/>
    </location>
    <ligand>
        <name>4-amino-2-methyl-5-(diphosphooxymethyl)pyrimidine</name>
        <dbReference type="ChEBI" id="CHEBI:57841"/>
    </ligand>
</feature>
<comment type="catalytic activity">
    <reaction evidence="8 9 10">
        <text>2-[(2R,5Z)-2-carboxy-4-methylthiazol-5(2H)-ylidene]ethyl phosphate + 4-amino-2-methyl-5-(diphosphooxymethyl)pyrimidine + 2 H(+) = thiamine phosphate + CO2 + diphosphate</text>
        <dbReference type="Rhea" id="RHEA:47844"/>
        <dbReference type="ChEBI" id="CHEBI:15378"/>
        <dbReference type="ChEBI" id="CHEBI:16526"/>
        <dbReference type="ChEBI" id="CHEBI:33019"/>
        <dbReference type="ChEBI" id="CHEBI:37575"/>
        <dbReference type="ChEBI" id="CHEBI:57841"/>
        <dbReference type="ChEBI" id="CHEBI:62899"/>
        <dbReference type="EC" id="2.5.1.3"/>
    </reaction>
</comment>
<feature type="binding site" evidence="9">
    <location>
        <position position="133"/>
    </location>
    <ligand>
        <name>4-amino-2-methyl-5-(diphosphooxymethyl)pyrimidine</name>
        <dbReference type="ChEBI" id="CHEBI:57841"/>
    </ligand>
</feature>
<evidence type="ECO:0000256" key="10">
    <source>
        <dbReference type="RuleBase" id="RU003826"/>
    </source>
</evidence>
<dbReference type="GO" id="GO:0000287">
    <property type="term" value="F:magnesium ion binding"/>
    <property type="evidence" value="ECO:0007669"/>
    <property type="project" value="UniProtKB-UniRule"/>
</dbReference>
<sequence length="217" mass="23746">MIGKLQYISQGETPEEHLENIEQACISGAVWVQLRLKNLDANSILETAKKARRITQHYKAKLIVNDHYKIAKEVQADGVHLGKKDCCPQEVRGYLGSEFIIGGTANTLEDCENLLAKKVDYIGLGPYQFTKTKKQLSPILGVDGYKRILAALHTKTPIIAIGGIEFSAVPEIVNTGVYGIAFSGALTKDFKSIPIVTKLISVSSKEAQANKTANTQF</sequence>
<dbReference type="STRING" id="313594.PI23P_11217"/>
<reference evidence="13 14" key="1">
    <citation type="submission" date="2006-02" db="EMBL/GenBank/DDBJ databases">
        <authorList>
            <person name="Murray A."/>
            <person name="Staley J."/>
            <person name="Ferriera S."/>
            <person name="Johnson J."/>
            <person name="Kravitz S."/>
            <person name="Halpern A."/>
            <person name="Remington K."/>
            <person name="Beeson K."/>
            <person name="Tran B."/>
            <person name="Rogers Y.-H."/>
            <person name="Friedman R."/>
            <person name="Venter J.C."/>
        </authorList>
    </citation>
    <scope>NUCLEOTIDE SEQUENCE [LARGE SCALE GENOMIC DNA]</scope>
    <source>
        <strain evidence="13 14">23-P</strain>
    </source>
</reference>
<dbReference type="Gene3D" id="3.20.20.70">
    <property type="entry name" value="Aldolase class I"/>
    <property type="match status" value="1"/>
</dbReference>
<dbReference type="CDD" id="cd00564">
    <property type="entry name" value="TMP_TenI"/>
    <property type="match status" value="1"/>
</dbReference>
<comment type="pathway">
    <text evidence="1 9 11">Cofactor biosynthesis; thiamine diphosphate biosynthesis; thiamine phosphate from 4-amino-2-methyl-5-diphosphomethylpyrimidine and 4-methyl-5-(2-phosphoethyl)-thiazole: step 1/1.</text>
</comment>
<feature type="binding site" evidence="9">
    <location>
        <begin position="33"/>
        <end position="37"/>
    </location>
    <ligand>
        <name>4-amino-2-methyl-5-(diphosphooxymethyl)pyrimidine</name>
        <dbReference type="ChEBI" id="CHEBI:57841"/>
    </ligand>
</feature>
<feature type="binding site" evidence="9">
    <location>
        <begin position="130"/>
        <end position="132"/>
    </location>
    <ligand>
        <name>2-[(2R,5Z)-2-carboxy-4-methylthiazol-5(2H)-ylidene]ethyl phosphate</name>
        <dbReference type="ChEBI" id="CHEBI:62899"/>
    </ligand>
</feature>
<gene>
    <name evidence="9 13" type="primary">thiE</name>
    <name evidence="13" type="ORF">PI23P_11217</name>
</gene>
<comment type="caution">
    <text evidence="9">Lacks conserved residue(s) required for the propagation of feature annotation.</text>
</comment>
<dbReference type="Pfam" id="PF02581">
    <property type="entry name" value="TMP-TENI"/>
    <property type="match status" value="1"/>
</dbReference>
<evidence type="ECO:0000256" key="3">
    <source>
        <dbReference type="ARBA" id="ARBA00022723"/>
    </source>
</evidence>
<dbReference type="OrthoDB" id="9812206at2"/>
<dbReference type="InterPro" id="IPR034291">
    <property type="entry name" value="TMP_synthase"/>
</dbReference>
<evidence type="ECO:0000256" key="8">
    <source>
        <dbReference type="ARBA" id="ARBA00047883"/>
    </source>
</evidence>
<protein>
    <recommendedName>
        <fullName evidence="9">Thiamine-phosphate synthase</fullName>
        <shortName evidence="9">TP synthase</shortName>
        <shortName evidence="9">TPS</shortName>
        <ecNumber evidence="9">2.5.1.3</ecNumber>
    </recommendedName>
    <alternativeName>
        <fullName evidence="9">Thiamine-phosphate pyrophosphorylase</fullName>
        <shortName evidence="9">TMP pyrophosphorylase</shortName>
        <shortName evidence="9">TMP-PPase</shortName>
    </alternativeName>
</protein>
<dbReference type="Proteomes" id="UP000003053">
    <property type="component" value="Unassembled WGS sequence"/>
</dbReference>
<evidence type="ECO:0000256" key="7">
    <source>
        <dbReference type="ARBA" id="ARBA00047851"/>
    </source>
</evidence>
<dbReference type="GO" id="GO:0004789">
    <property type="term" value="F:thiamine-phosphate diphosphorylase activity"/>
    <property type="evidence" value="ECO:0007669"/>
    <property type="project" value="UniProtKB-UniRule"/>
</dbReference>
<feature type="binding site" evidence="9">
    <location>
        <position position="66"/>
    </location>
    <ligand>
        <name>Mg(2+)</name>
        <dbReference type="ChEBI" id="CHEBI:18420"/>
    </ligand>
</feature>
<keyword evidence="4 9" id="KW-0460">Magnesium</keyword>
<dbReference type="InterPro" id="IPR036206">
    <property type="entry name" value="ThiamineP_synth_sf"/>
</dbReference>
<evidence type="ECO:0000313" key="14">
    <source>
        <dbReference type="Proteomes" id="UP000003053"/>
    </source>
</evidence>
<evidence type="ECO:0000256" key="9">
    <source>
        <dbReference type="HAMAP-Rule" id="MF_00097"/>
    </source>
</evidence>
<dbReference type="PANTHER" id="PTHR20857:SF15">
    <property type="entry name" value="THIAMINE-PHOSPHATE SYNTHASE"/>
    <property type="match status" value="1"/>
</dbReference>
<comment type="similarity">
    <text evidence="9 10">Belongs to the thiamine-phosphate synthase family.</text>
</comment>
<accession>A4C196</accession>
<dbReference type="PANTHER" id="PTHR20857">
    <property type="entry name" value="THIAMINE-PHOSPHATE PYROPHOSPHORYLASE"/>
    <property type="match status" value="1"/>
</dbReference>
<evidence type="ECO:0000256" key="11">
    <source>
        <dbReference type="RuleBase" id="RU004253"/>
    </source>
</evidence>
<dbReference type="HAMAP" id="MF_00097">
    <property type="entry name" value="TMP_synthase"/>
    <property type="match status" value="1"/>
</dbReference>
<comment type="function">
    <text evidence="9">Condenses 4-methyl-5-(beta-hydroxyethyl)thiazole monophosphate (THZ-P) and 2-methyl-4-amino-5-hydroxymethyl pyrimidine pyrophosphate (HMP-PP) to form thiamine monophosphate (TMP).</text>
</comment>
<comment type="caution">
    <text evidence="13">The sequence shown here is derived from an EMBL/GenBank/DDBJ whole genome shotgun (WGS) entry which is preliminary data.</text>
</comment>
<dbReference type="EMBL" id="AAOG01000003">
    <property type="protein sequence ID" value="EAR11899.1"/>
    <property type="molecule type" value="Genomic_DNA"/>
</dbReference>
<dbReference type="NCBIfam" id="TIGR00693">
    <property type="entry name" value="thiE"/>
    <property type="match status" value="1"/>
</dbReference>
<dbReference type="HOGENOM" id="CLU_018272_3_2_10"/>
<dbReference type="RefSeq" id="WP_004570859.1">
    <property type="nucleotide sequence ID" value="NZ_CH724148.1"/>
</dbReference>
<feature type="binding site" evidence="9">
    <location>
        <position position="163"/>
    </location>
    <ligand>
        <name>2-[(2R,5Z)-2-carboxy-4-methylthiazol-5(2H)-ylidene]ethyl phosphate</name>
        <dbReference type="ChEBI" id="CHEBI:62899"/>
    </ligand>
</feature>
<dbReference type="eggNOG" id="COG0352">
    <property type="taxonomic scope" value="Bacteria"/>
</dbReference>
<feature type="binding site" evidence="9">
    <location>
        <position position="85"/>
    </location>
    <ligand>
        <name>Mg(2+)</name>
        <dbReference type="ChEBI" id="CHEBI:18420"/>
    </ligand>
</feature>
<evidence type="ECO:0000313" key="13">
    <source>
        <dbReference type="EMBL" id="EAR11899.1"/>
    </source>
</evidence>
<dbReference type="AlphaFoldDB" id="A4C196"/>
<dbReference type="InterPro" id="IPR022998">
    <property type="entry name" value="ThiamineP_synth_TenI"/>
</dbReference>
<dbReference type="GO" id="GO:0009229">
    <property type="term" value="P:thiamine diphosphate biosynthetic process"/>
    <property type="evidence" value="ECO:0007669"/>
    <property type="project" value="UniProtKB-UniRule"/>
</dbReference>
<organism evidence="13 14">
    <name type="scientific">Polaribacter irgensii 23-P</name>
    <dbReference type="NCBI Taxonomy" id="313594"/>
    <lineage>
        <taxon>Bacteria</taxon>
        <taxon>Pseudomonadati</taxon>
        <taxon>Bacteroidota</taxon>
        <taxon>Flavobacteriia</taxon>
        <taxon>Flavobacteriales</taxon>
        <taxon>Flavobacteriaceae</taxon>
    </lineage>
</organism>
<name>A4C196_9FLAO</name>
<dbReference type="GO" id="GO:0009228">
    <property type="term" value="P:thiamine biosynthetic process"/>
    <property type="evidence" value="ECO:0007669"/>
    <property type="project" value="UniProtKB-KW"/>
</dbReference>
<evidence type="ECO:0000256" key="6">
    <source>
        <dbReference type="ARBA" id="ARBA00047334"/>
    </source>
</evidence>
<keyword evidence="5 9" id="KW-0784">Thiamine biosynthesis</keyword>
<keyword evidence="14" id="KW-1185">Reference proteome</keyword>
<feature type="binding site" evidence="9">
    <location>
        <position position="104"/>
    </location>
    <ligand>
        <name>4-amino-2-methyl-5-(diphosphooxymethyl)pyrimidine</name>
        <dbReference type="ChEBI" id="CHEBI:57841"/>
    </ligand>
</feature>
<proteinExistence type="inferred from homology"/>
<evidence type="ECO:0000259" key="12">
    <source>
        <dbReference type="Pfam" id="PF02581"/>
    </source>
</evidence>
<dbReference type="EC" id="2.5.1.3" evidence="9"/>
<dbReference type="InterPro" id="IPR013785">
    <property type="entry name" value="Aldolase_TIM"/>
</dbReference>